<dbReference type="CDD" id="cd12081">
    <property type="entry name" value="SH3_CASK"/>
    <property type="match status" value="1"/>
</dbReference>
<evidence type="ECO:0000259" key="4">
    <source>
        <dbReference type="PROSITE" id="PS50002"/>
    </source>
</evidence>
<dbReference type="Gene3D" id="1.10.287.650">
    <property type="entry name" value="L27 domain"/>
    <property type="match status" value="2"/>
</dbReference>
<dbReference type="AlphaFoldDB" id="A0A8C0XYK2"/>
<dbReference type="SMART" id="SM00228">
    <property type="entry name" value="PDZ"/>
    <property type="match status" value="1"/>
</dbReference>
<dbReference type="FunFam" id="2.30.42.10:FF:000016">
    <property type="entry name" value="peripheral plasma membrane protein CASK isoform X2"/>
    <property type="match status" value="1"/>
</dbReference>
<feature type="domain" description="SH3" evidence="4">
    <location>
        <begin position="320"/>
        <end position="390"/>
    </location>
</feature>
<dbReference type="PANTHER" id="PTHR23122">
    <property type="entry name" value="MEMBRANE-ASSOCIATED GUANYLATE KINASE MAGUK"/>
    <property type="match status" value="1"/>
</dbReference>
<dbReference type="PROSITE" id="PS51022">
    <property type="entry name" value="L27"/>
    <property type="match status" value="2"/>
</dbReference>
<dbReference type="PROSITE" id="PS50106">
    <property type="entry name" value="PDZ"/>
    <property type="match status" value="1"/>
</dbReference>
<dbReference type="SMART" id="SM00072">
    <property type="entry name" value="GuKc"/>
    <property type="match status" value="1"/>
</dbReference>
<dbReference type="SMART" id="SM00569">
    <property type="entry name" value="L27"/>
    <property type="match status" value="2"/>
</dbReference>
<dbReference type="SMART" id="SM00326">
    <property type="entry name" value="SH3"/>
    <property type="match status" value="1"/>
</dbReference>
<dbReference type="InterPro" id="IPR027417">
    <property type="entry name" value="P-loop_NTPase"/>
</dbReference>
<accession>A0A8C0XYK2</accession>
<feature type="domain" description="PDZ" evidence="6">
    <location>
        <begin position="221"/>
        <end position="302"/>
    </location>
</feature>
<dbReference type="SUPFAM" id="SSF101288">
    <property type="entry name" value="L27 domain"/>
    <property type="match status" value="2"/>
</dbReference>
<evidence type="ECO:0000259" key="5">
    <source>
        <dbReference type="PROSITE" id="PS50052"/>
    </source>
</evidence>
<name>A0A8C0XYK2_CASCN</name>
<protein>
    <recommendedName>
        <fullName evidence="9">Peripheral plasma membrane protein CASK</fullName>
    </recommendedName>
</protein>
<dbReference type="Gene3D" id="2.30.30.40">
    <property type="entry name" value="SH3 Domains"/>
    <property type="match status" value="1"/>
</dbReference>
<dbReference type="InterPro" id="IPR001452">
    <property type="entry name" value="SH3_domain"/>
</dbReference>
<evidence type="ECO:0000259" key="6">
    <source>
        <dbReference type="PROSITE" id="PS50106"/>
    </source>
</evidence>
<dbReference type="Pfam" id="PF00625">
    <property type="entry name" value="Guanylate_kin"/>
    <property type="match status" value="1"/>
</dbReference>
<dbReference type="FunFam" id="3.30.63.10:FF:000002">
    <property type="entry name" value="Guanylate kinase 1"/>
    <property type="match status" value="1"/>
</dbReference>
<dbReference type="InterPro" id="IPR035473">
    <property type="entry name" value="CASK_SH3"/>
</dbReference>
<evidence type="ECO:0000256" key="1">
    <source>
        <dbReference type="ARBA" id="ARBA00007014"/>
    </source>
</evidence>
<dbReference type="InterPro" id="IPR014775">
    <property type="entry name" value="L27_C"/>
</dbReference>
<evidence type="ECO:0000313" key="8">
    <source>
        <dbReference type="Ensembl" id="ENSCCNP00000033224.1"/>
    </source>
</evidence>
<organism evidence="8">
    <name type="scientific">Castor canadensis</name>
    <name type="common">American beaver</name>
    <dbReference type="NCBI Taxonomy" id="51338"/>
    <lineage>
        <taxon>Eukaryota</taxon>
        <taxon>Metazoa</taxon>
        <taxon>Chordata</taxon>
        <taxon>Craniata</taxon>
        <taxon>Vertebrata</taxon>
        <taxon>Euteleostomi</taxon>
        <taxon>Mammalia</taxon>
        <taxon>Eutheria</taxon>
        <taxon>Euarchontoglires</taxon>
        <taxon>Glires</taxon>
        <taxon>Rodentia</taxon>
        <taxon>Castorimorpha</taxon>
        <taxon>Castoridae</taxon>
        <taxon>Castor</taxon>
    </lineage>
</organism>
<dbReference type="SUPFAM" id="SSF50044">
    <property type="entry name" value="SH3-domain"/>
    <property type="match status" value="1"/>
</dbReference>
<gene>
    <name evidence="8" type="primary">LOC109684732</name>
</gene>
<dbReference type="InterPro" id="IPR004172">
    <property type="entry name" value="L27_dom"/>
</dbReference>
<dbReference type="InterPro" id="IPR036892">
    <property type="entry name" value="L27_dom_sf"/>
</dbReference>
<reference evidence="8" key="1">
    <citation type="submission" date="2023-09" db="UniProtKB">
        <authorList>
            <consortium name="Ensembl"/>
        </authorList>
    </citation>
    <scope>IDENTIFICATION</scope>
</reference>
<dbReference type="InterPro" id="IPR020590">
    <property type="entry name" value="Guanylate_kinase_CS"/>
</dbReference>
<evidence type="ECO:0008006" key="9">
    <source>
        <dbReference type="Google" id="ProtNLM"/>
    </source>
</evidence>
<comment type="similarity">
    <text evidence="1">Belongs to the MAGUK family.</text>
</comment>
<dbReference type="InterPro" id="IPR050716">
    <property type="entry name" value="MAGUK"/>
</dbReference>
<dbReference type="Pfam" id="PF00595">
    <property type="entry name" value="PDZ"/>
    <property type="match status" value="1"/>
</dbReference>
<feature type="domain" description="Guanylate kinase-like" evidence="5">
    <location>
        <begin position="436"/>
        <end position="605"/>
    </location>
</feature>
<dbReference type="PROSITE" id="PS50002">
    <property type="entry name" value="SH3"/>
    <property type="match status" value="1"/>
</dbReference>
<keyword evidence="2 3" id="KW-0728">SH3 domain</keyword>
<dbReference type="SUPFAM" id="SSF50156">
    <property type="entry name" value="PDZ domain-like"/>
    <property type="match status" value="1"/>
</dbReference>
<dbReference type="Gene3D" id="2.30.42.10">
    <property type="match status" value="1"/>
</dbReference>
<dbReference type="InterPro" id="IPR036028">
    <property type="entry name" value="SH3-like_dom_sf"/>
</dbReference>
<dbReference type="InterPro" id="IPR008145">
    <property type="entry name" value="GK/Ca_channel_bsu"/>
</dbReference>
<dbReference type="Pfam" id="PF02828">
    <property type="entry name" value="L27"/>
    <property type="match status" value="2"/>
</dbReference>
<feature type="domain" description="L27" evidence="7">
    <location>
        <begin position="74"/>
        <end position="129"/>
    </location>
</feature>
<evidence type="ECO:0000259" key="7">
    <source>
        <dbReference type="PROSITE" id="PS51022"/>
    </source>
</evidence>
<evidence type="ECO:0000256" key="3">
    <source>
        <dbReference type="PROSITE-ProRule" id="PRU00192"/>
    </source>
</evidence>
<dbReference type="FunFam" id="2.30.30.40:FF:000080">
    <property type="entry name" value="Peripheral plasma membrane protein CASK isoform X2"/>
    <property type="match status" value="1"/>
</dbReference>
<dbReference type="Pfam" id="PF07653">
    <property type="entry name" value="SH3_2"/>
    <property type="match status" value="1"/>
</dbReference>
<dbReference type="Gene3D" id="3.40.50.300">
    <property type="entry name" value="P-loop containing nucleotide triphosphate hydrolases"/>
    <property type="match status" value="1"/>
</dbReference>
<dbReference type="InterPro" id="IPR008144">
    <property type="entry name" value="Guanylate_kin-like_dom"/>
</dbReference>
<dbReference type="CDD" id="cd10831">
    <property type="entry name" value="PDZ_CASK-like"/>
    <property type="match status" value="1"/>
</dbReference>
<dbReference type="SUPFAM" id="SSF52540">
    <property type="entry name" value="P-loop containing nucleoside triphosphate hydrolases"/>
    <property type="match status" value="1"/>
</dbReference>
<sequence length="620" mass="70632">MCSKSNPLIVFALDLMPAYEGKHTIFGLLGQANLTQNDVLQFHQFTSGASCHKFNSFYGDPPEELPDFSEDPTSSGAVSQVLDSLEEIHALTDCSEKDLDFLHSVFQDQHLHTLLDLYDKINTKSSPQIRNPPSDAVQRAKEVLEEISCYPENNDAKELKRILTQPHFMALLQTHDVVAHEVYSDEALRVTPPPTSPYLNGDSPESANGDMDMENVTRVRLVQFQKNTDEPMGITLKMNELNHCIVARIMHGGMIHRQGTLHVGDEIREINGISVANQTVEQLQKMLREMRGSITFKIVPSYRTQSSSCEDLPSTTQPKGRQIYVRAQFEYDPAKDDLIPCKEAGIRFRVGDIIQIISKDDHNWWQGKLENSKNGTAGLIPSPELQEWRVACIAMEKTKQEQQASCTWFGKKKKQYKDKYLAKHNAVFDQLDLVTYEEVVKLSTFKRKTLVLLVQPFKSLVTCDFADTTRPPKKDEENGKNYYFVSHDQMMQDISNNEYLEYGSHEDAMYGTKLETIRKIHEQGLIAILDVEPQALKVLRTAEFAPFVVFIAAPTITPGLNEDESLQRLQKESDILQRTYAHYFDLTIINNEIDETIRHLEEAVELVCTAPQWVPVSWVY</sequence>
<dbReference type="Ensembl" id="ENSCCNT00000041681.1">
    <property type="protein sequence ID" value="ENSCCNP00000033224.1"/>
    <property type="gene ID" value="ENSCCNG00000031421.1"/>
</dbReference>
<dbReference type="PROSITE" id="PS50052">
    <property type="entry name" value="GUANYLATE_KINASE_2"/>
    <property type="match status" value="1"/>
</dbReference>
<dbReference type="InterPro" id="IPR036034">
    <property type="entry name" value="PDZ_sf"/>
</dbReference>
<feature type="domain" description="L27" evidence="7">
    <location>
        <begin position="133"/>
        <end position="186"/>
    </location>
</feature>
<evidence type="ECO:0000256" key="2">
    <source>
        <dbReference type="ARBA" id="ARBA00022443"/>
    </source>
</evidence>
<dbReference type="InterPro" id="IPR001478">
    <property type="entry name" value="PDZ"/>
</dbReference>
<dbReference type="Gene3D" id="3.30.63.10">
    <property type="entry name" value="Guanylate Kinase phosphate binding domain"/>
    <property type="match status" value="1"/>
</dbReference>
<dbReference type="PROSITE" id="PS00856">
    <property type="entry name" value="GUANYLATE_KINASE_1"/>
    <property type="match status" value="1"/>
</dbReference>
<proteinExistence type="inferred from homology"/>